<dbReference type="PANTHER" id="PTHR31170:SF25">
    <property type="entry name" value="BNAA09G04570D PROTEIN"/>
    <property type="match status" value="1"/>
</dbReference>
<proteinExistence type="predicted"/>
<feature type="region of interest" description="Disordered" evidence="1">
    <location>
        <begin position="311"/>
        <end position="330"/>
    </location>
</feature>
<dbReference type="PANTHER" id="PTHR31170">
    <property type="entry name" value="BNAC04G53230D PROTEIN"/>
    <property type="match status" value="1"/>
</dbReference>
<keyword evidence="2" id="KW-1133">Transmembrane helix</keyword>
<gene>
    <name evidence="3" type="ORF">PHJA_002413000</name>
</gene>
<organism evidence="3 4">
    <name type="scientific">Phtheirospermum japonicum</name>
    <dbReference type="NCBI Taxonomy" id="374723"/>
    <lineage>
        <taxon>Eukaryota</taxon>
        <taxon>Viridiplantae</taxon>
        <taxon>Streptophyta</taxon>
        <taxon>Embryophyta</taxon>
        <taxon>Tracheophyta</taxon>
        <taxon>Spermatophyta</taxon>
        <taxon>Magnoliopsida</taxon>
        <taxon>eudicotyledons</taxon>
        <taxon>Gunneridae</taxon>
        <taxon>Pentapetalae</taxon>
        <taxon>asterids</taxon>
        <taxon>lamiids</taxon>
        <taxon>Lamiales</taxon>
        <taxon>Orobanchaceae</taxon>
        <taxon>Orobanchaceae incertae sedis</taxon>
        <taxon>Phtheirospermum</taxon>
    </lineage>
</organism>
<comment type="caution">
    <text evidence="3">The sequence shown here is derived from an EMBL/GenBank/DDBJ whole genome shotgun (WGS) entry which is preliminary data.</text>
</comment>
<evidence type="ECO:0000256" key="2">
    <source>
        <dbReference type="SAM" id="Phobius"/>
    </source>
</evidence>
<dbReference type="AlphaFoldDB" id="A0A830CS51"/>
<feature type="transmembrane region" description="Helical" evidence="2">
    <location>
        <begin position="488"/>
        <end position="506"/>
    </location>
</feature>
<reference evidence="3" key="1">
    <citation type="submission" date="2020-07" db="EMBL/GenBank/DDBJ databases">
        <title>Ethylene signaling mediates host invasion by parasitic plants.</title>
        <authorList>
            <person name="Yoshida S."/>
        </authorList>
    </citation>
    <scope>NUCLEOTIDE SEQUENCE</scope>
    <source>
        <strain evidence="3">Okayama</strain>
    </source>
</reference>
<keyword evidence="2" id="KW-0812">Transmembrane</keyword>
<dbReference type="Pfam" id="PF03140">
    <property type="entry name" value="DUF247"/>
    <property type="match status" value="1"/>
</dbReference>
<dbReference type="EMBL" id="BMAC01000767">
    <property type="protein sequence ID" value="GFQ02691.1"/>
    <property type="molecule type" value="Genomic_DNA"/>
</dbReference>
<feature type="compositionally biased region" description="Basic and acidic residues" evidence="1">
    <location>
        <begin position="311"/>
        <end position="320"/>
    </location>
</feature>
<name>A0A830CS51_9LAMI</name>
<evidence type="ECO:0000256" key="1">
    <source>
        <dbReference type="SAM" id="MobiDB-lite"/>
    </source>
</evidence>
<keyword evidence="2" id="KW-0472">Membrane</keyword>
<evidence type="ECO:0000313" key="4">
    <source>
        <dbReference type="Proteomes" id="UP000653305"/>
    </source>
</evidence>
<keyword evidence="4" id="KW-1185">Reference proteome</keyword>
<evidence type="ECO:0000313" key="3">
    <source>
        <dbReference type="EMBL" id="GFQ02691.1"/>
    </source>
</evidence>
<protein>
    <submittedName>
        <fullName evidence="3">Putative upf0481 protein at3g02645</fullName>
    </submittedName>
</protein>
<dbReference type="Proteomes" id="UP000653305">
    <property type="component" value="Unassembled WGS sequence"/>
</dbReference>
<accession>A0A830CS51</accession>
<dbReference type="InterPro" id="IPR004158">
    <property type="entry name" value="DUF247_pln"/>
</dbReference>
<dbReference type="OrthoDB" id="2356035at2759"/>
<sequence>MLTSLSSNFDERQWIKQICQTLDEDLEEASTQIPIIVFGVPKALMICSPDSYIPHQVAIGPYHHFRPEVYDMERYKVAAAKRNQKELKNIRLQDIVDPLIKLELRIRASYHRPLNLGPEALAWMMAVDACFLFEFFQVCGVRQVNLSGNKTAHNAILRDIVMLENQIPFFVMRMLLEFQFSSIDSADQLLVDMLNGICHEISPFKIKVEGPPKIEIKESAHILDFLYHFIVPKIEVPSEVIEIDEDEGEENNPEEKKKKNNFSRPSIKTICFTKPLQVILTLPWTILSRIPIIGMVTEPIESMFASIFQNDKEKKDDKEPSPNSIHKPPLFDEITIPSVTELSRVGVRFVPTNEGITSIGFDENTLTFSIPAIELDVNSEVVLRNLVAHEACSVSGPLVLTRFTELMNGIIDTEEDAKMLCQSGVIVNRLKSEKEVAELWNGMSRSIRLTKVPCLDRVIGDVNKYYNGRWKVKVGNFMKKYVFGSWRFLTFLAAVMMLLLMCLQAFCQVYSCSRFFPIQVVEPIK</sequence>